<evidence type="ECO:0000313" key="6">
    <source>
        <dbReference type="EMBL" id="MBK6974064.1"/>
    </source>
</evidence>
<dbReference type="SUPFAM" id="SSF53474">
    <property type="entry name" value="alpha/beta-Hydrolases"/>
    <property type="match status" value="1"/>
</dbReference>
<evidence type="ECO:0000313" key="7">
    <source>
        <dbReference type="Proteomes" id="UP000807785"/>
    </source>
</evidence>
<sequence length="607" mass="68768">MNSPEPVDPPASDENKKVTPSRAATYAPPRSADIRVSIPVEGFDRWLHSFLGKTSMPVSPSSLLLAYADWMSNLALSPAKQVELGQKWMRKVNRMALYMPHAIKPDAPPCIEPLDQDRRFSHPDWKQWPFNVYYQSFLLLQQWWYNATTEVRGVSRHHEEVVTFVARQMLDMFSPSNFSYTNPEVLRKMVESGGSNLAAGWSNWLDDWERRQAGTPPAGTEAYSVGQNLAITPGKVVFRNRLIELIQYEPTTPRVYAEPVLIVPAWILKYYILDLSPHNSLIKYLVDKGHTVFCISWKNPTSDDRDRGMEDYLYMGFMDSLKAVNAIVPDQKVHSVGYCAGGILLSIGAAAMARDNDDRLKSVSLFTTQVDFTEPGEIGLFVDESQVTFLEDIMFDRGYLSGGQLSGTFQLLRSNDLVWSRMVREYLMGERTPLMDLMAWNADTCRAPFRAHSEMLRRLFLQNDLAEGRYRVRGTPIALNDIAVPIFSVGAVTDHVAPWRSTYKLHLLTDTELTYVLTAGGHNVGIVNEPGRPRRSYQVLTRAYDGKYIDPDAFLARADRREGSWWPEWQGWLAARSVAQVEPPQMGALEKGYAPLMDAPGSYVLQH</sequence>
<organism evidence="6 7">
    <name type="scientific">Candidatus Methylophosphatis roskildensis</name>
    <dbReference type="NCBI Taxonomy" id="2899263"/>
    <lineage>
        <taxon>Bacteria</taxon>
        <taxon>Pseudomonadati</taxon>
        <taxon>Pseudomonadota</taxon>
        <taxon>Betaproteobacteria</taxon>
        <taxon>Nitrosomonadales</taxon>
        <taxon>Sterolibacteriaceae</taxon>
        <taxon>Candidatus Methylophosphatis</taxon>
    </lineage>
</organism>
<feature type="region of interest" description="Disordered" evidence="3">
    <location>
        <begin position="1"/>
        <end position="26"/>
    </location>
</feature>
<comment type="caution">
    <text evidence="6">The sequence shown here is derived from an EMBL/GenBank/DDBJ whole genome shotgun (WGS) entry which is preliminary data.</text>
</comment>
<dbReference type="Gene3D" id="3.40.50.1820">
    <property type="entry name" value="alpha/beta hydrolase"/>
    <property type="match status" value="1"/>
</dbReference>
<evidence type="ECO:0000256" key="1">
    <source>
        <dbReference type="ARBA" id="ARBA00022679"/>
    </source>
</evidence>
<dbReference type="AlphaFoldDB" id="A0A9D7HMF6"/>
<dbReference type="EMBL" id="JADJEV010000004">
    <property type="protein sequence ID" value="MBK6974064.1"/>
    <property type="molecule type" value="Genomic_DNA"/>
</dbReference>
<dbReference type="Pfam" id="PF12551">
    <property type="entry name" value="PHBC_N"/>
    <property type="match status" value="1"/>
</dbReference>
<dbReference type="InterPro" id="IPR029058">
    <property type="entry name" value="AB_hydrolase_fold"/>
</dbReference>
<name>A0A9D7HMF6_9PROT</name>
<evidence type="ECO:0000256" key="2">
    <source>
        <dbReference type="ARBA" id="ARBA00023315"/>
    </source>
</evidence>
<dbReference type="InterPro" id="IPR010941">
    <property type="entry name" value="PhaC_N"/>
</dbReference>
<gene>
    <name evidence="6" type="ORF">IPH26_14380</name>
</gene>
<dbReference type="InterPro" id="IPR051321">
    <property type="entry name" value="PHA/PHB_synthase"/>
</dbReference>
<dbReference type="InterPro" id="IPR022211">
    <property type="entry name" value="PHBC_N"/>
</dbReference>
<feature type="domain" description="Poly-beta-hydroxybutyrate polymerase N-terminal" evidence="4">
    <location>
        <begin position="116"/>
        <end position="285"/>
    </location>
</feature>
<dbReference type="PANTHER" id="PTHR36837:SF5">
    <property type="entry name" value="POLY-3-HYDROXYBUTYRATE SYNTHASE"/>
    <property type="match status" value="1"/>
</dbReference>
<proteinExistence type="predicted"/>
<dbReference type="GO" id="GO:0016746">
    <property type="term" value="F:acyltransferase activity"/>
    <property type="evidence" value="ECO:0007669"/>
    <property type="project" value="UniProtKB-KW"/>
</dbReference>
<feature type="domain" description="Poly-beta-hydroxybutyrate polymerase N-terminal" evidence="5">
    <location>
        <begin position="41"/>
        <end position="80"/>
    </location>
</feature>
<reference evidence="6" key="1">
    <citation type="submission" date="2020-10" db="EMBL/GenBank/DDBJ databases">
        <title>Connecting structure to function with the recovery of over 1000 high-quality activated sludge metagenome-assembled genomes encoding full-length rRNA genes using long-read sequencing.</title>
        <authorList>
            <person name="Singleton C.M."/>
            <person name="Petriglieri F."/>
            <person name="Kristensen J.M."/>
            <person name="Kirkegaard R.H."/>
            <person name="Michaelsen T.Y."/>
            <person name="Andersen M.H."/>
            <person name="Karst S.M."/>
            <person name="Dueholm M.S."/>
            <person name="Nielsen P.H."/>
            <person name="Albertsen M."/>
        </authorList>
    </citation>
    <scope>NUCLEOTIDE SEQUENCE</scope>
    <source>
        <strain evidence="6">Bjer_18-Q3-R1-45_BAT3C.347</strain>
    </source>
</reference>
<protein>
    <submittedName>
        <fullName evidence="6">Alpha/beta fold hydrolase</fullName>
    </submittedName>
</protein>
<accession>A0A9D7HMF6</accession>
<dbReference type="Pfam" id="PF07167">
    <property type="entry name" value="PhaC_N"/>
    <property type="match status" value="1"/>
</dbReference>
<evidence type="ECO:0000259" key="4">
    <source>
        <dbReference type="Pfam" id="PF07167"/>
    </source>
</evidence>
<dbReference type="PANTHER" id="PTHR36837">
    <property type="entry name" value="POLY(3-HYDROXYALKANOATE) POLYMERASE SUBUNIT PHAC"/>
    <property type="match status" value="1"/>
</dbReference>
<evidence type="ECO:0000259" key="5">
    <source>
        <dbReference type="Pfam" id="PF12551"/>
    </source>
</evidence>
<dbReference type="GO" id="GO:0016787">
    <property type="term" value="F:hydrolase activity"/>
    <property type="evidence" value="ECO:0007669"/>
    <property type="project" value="UniProtKB-KW"/>
</dbReference>
<keyword evidence="1" id="KW-0808">Transferase</keyword>
<keyword evidence="2" id="KW-0012">Acyltransferase</keyword>
<dbReference type="GO" id="GO:0042619">
    <property type="term" value="P:poly-hydroxybutyrate biosynthetic process"/>
    <property type="evidence" value="ECO:0007669"/>
    <property type="project" value="InterPro"/>
</dbReference>
<dbReference type="Proteomes" id="UP000807785">
    <property type="component" value="Unassembled WGS sequence"/>
</dbReference>
<evidence type="ECO:0000256" key="3">
    <source>
        <dbReference type="SAM" id="MobiDB-lite"/>
    </source>
</evidence>
<keyword evidence="6" id="KW-0378">Hydrolase</keyword>